<gene>
    <name evidence="3" type="ORF">P154DRAFT_356937</name>
</gene>
<evidence type="ECO:0000313" key="3">
    <source>
        <dbReference type="EMBL" id="KAF2005280.1"/>
    </source>
</evidence>
<dbReference type="Proteomes" id="UP000799779">
    <property type="component" value="Unassembled WGS sequence"/>
</dbReference>
<dbReference type="Pfam" id="PF01593">
    <property type="entry name" value="Amino_oxidase"/>
    <property type="match status" value="1"/>
</dbReference>
<evidence type="ECO:0000256" key="1">
    <source>
        <dbReference type="SAM" id="MobiDB-lite"/>
    </source>
</evidence>
<dbReference type="AlphaFoldDB" id="A0A6A5WTX8"/>
<proteinExistence type="predicted"/>
<dbReference type="EMBL" id="ML977564">
    <property type="protein sequence ID" value="KAF2005280.1"/>
    <property type="molecule type" value="Genomic_DNA"/>
</dbReference>
<feature type="compositionally biased region" description="Polar residues" evidence="1">
    <location>
        <begin position="502"/>
        <end position="513"/>
    </location>
</feature>
<dbReference type="FunFam" id="1.10.405.20:FF:000001">
    <property type="entry name" value="Amine oxidase"/>
    <property type="match status" value="1"/>
</dbReference>
<organism evidence="3 4">
    <name type="scientific">Amniculicola lignicola CBS 123094</name>
    <dbReference type="NCBI Taxonomy" id="1392246"/>
    <lineage>
        <taxon>Eukaryota</taxon>
        <taxon>Fungi</taxon>
        <taxon>Dikarya</taxon>
        <taxon>Ascomycota</taxon>
        <taxon>Pezizomycotina</taxon>
        <taxon>Dothideomycetes</taxon>
        <taxon>Pleosporomycetidae</taxon>
        <taxon>Pleosporales</taxon>
        <taxon>Amniculicolaceae</taxon>
        <taxon>Amniculicola</taxon>
    </lineage>
</organism>
<name>A0A6A5WTX8_9PLEO</name>
<evidence type="ECO:0000259" key="2">
    <source>
        <dbReference type="Pfam" id="PF01593"/>
    </source>
</evidence>
<dbReference type="Gene3D" id="3.50.50.60">
    <property type="entry name" value="FAD/NAD(P)-binding domain"/>
    <property type="match status" value="1"/>
</dbReference>
<dbReference type="GO" id="GO:0016491">
    <property type="term" value="F:oxidoreductase activity"/>
    <property type="evidence" value="ECO:0007669"/>
    <property type="project" value="InterPro"/>
</dbReference>
<evidence type="ECO:0000313" key="4">
    <source>
        <dbReference type="Proteomes" id="UP000799779"/>
    </source>
</evidence>
<dbReference type="Gene3D" id="1.10.405.20">
    <property type="match status" value="1"/>
</dbReference>
<dbReference type="InterPro" id="IPR002937">
    <property type="entry name" value="Amino_oxidase"/>
</dbReference>
<protein>
    <submittedName>
        <fullName evidence="3">Amine oxidase</fullName>
    </submittedName>
</protein>
<dbReference type="InterPro" id="IPR050464">
    <property type="entry name" value="Zeta_carotene_desat/Oxidored"/>
</dbReference>
<feature type="domain" description="Amine oxidase" evidence="2">
    <location>
        <begin position="18"/>
        <end position="292"/>
    </location>
</feature>
<dbReference type="InterPro" id="IPR036188">
    <property type="entry name" value="FAD/NAD-bd_sf"/>
</dbReference>
<sequence>MAPQEQEVKRIAIVGSGVSGLSALWTLRNSGHEVHLFEKDGRLGGHTNTATWKHKGHSTPVDTGFIVLNTATYPNFIAFLENIGVKTMPSEMTFGISRDNGLFEWSGTSPATLFAQPTNALKPSFWRMIFDIIRFNMFSLDLLTQTPPSGSHPDSSEISIGEYLQKNGYSDAFRDDYLIPMTACVWSTGPDKCALEFPARTLIRFMWNHHLLSTVAERPPWLTIGGGSKQYIDAVIKECPNAKISMNTAIESVSRKGGKVILRVSGNTEGREPIHEFDEVIMACHGDQAYRILGASATSEEKQILSAFETTPNIAYLHSDLALMPLRRTAWSAWNYLTTSESPFNPTTGSLQTVTLTYNMNILQKLPVPTFGHVLVTLNPEEPPASSLTQGIYQYRHPLYNSRMVAAQEELGKIQGNGGIWYAGAWTNYGFHEDGFASGMRAGLKLGGSVPWEIKDAKFSRGTAPVLEWKDHLVRIVVVFLQLWVTTLEKLAGVQRGKDLSKSSGQANGNAKSNGKAKTL</sequence>
<keyword evidence="4" id="KW-1185">Reference proteome</keyword>
<reference evidence="3" key="1">
    <citation type="journal article" date="2020" name="Stud. Mycol.">
        <title>101 Dothideomycetes genomes: a test case for predicting lifestyles and emergence of pathogens.</title>
        <authorList>
            <person name="Haridas S."/>
            <person name="Albert R."/>
            <person name="Binder M."/>
            <person name="Bloem J."/>
            <person name="Labutti K."/>
            <person name="Salamov A."/>
            <person name="Andreopoulos B."/>
            <person name="Baker S."/>
            <person name="Barry K."/>
            <person name="Bills G."/>
            <person name="Bluhm B."/>
            <person name="Cannon C."/>
            <person name="Castanera R."/>
            <person name="Culley D."/>
            <person name="Daum C."/>
            <person name="Ezra D."/>
            <person name="Gonzalez J."/>
            <person name="Henrissat B."/>
            <person name="Kuo A."/>
            <person name="Liang C."/>
            <person name="Lipzen A."/>
            <person name="Lutzoni F."/>
            <person name="Magnuson J."/>
            <person name="Mondo S."/>
            <person name="Nolan M."/>
            <person name="Ohm R."/>
            <person name="Pangilinan J."/>
            <person name="Park H.-J."/>
            <person name="Ramirez L."/>
            <person name="Alfaro M."/>
            <person name="Sun H."/>
            <person name="Tritt A."/>
            <person name="Yoshinaga Y."/>
            <person name="Zwiers L.-H."/>
            <person name="Turgeon B."/>
            <person name="Goodwin S."/>
            <person name="Spatafora J."/>
            <person name="Crous P."/>
            <person name="Grigoriev I."/>
        </authorList>
    </citation>
    <scope>NUCLEOTIDE SEQUENCE</scope>
    <source>
        <strain evidence="3">CBS 123094</strain>
    </source>
</reference>
<dbReference type="OrthoDB" id="5977668at2759"/>
<dbReference type="SUPFAM" id="SSF51905">
    <property type="entry name" value="FAD/NAD(P)-binding domain"/>
    <property type="match status" value="1"/>
</dbReference>
<dbReference type="PANTHER" id="PTHR42923:SF17">
    <property type="entry name" value="AMINE OXIDASE DOMAIN-CONTAINING PROTEIN"/>
    <property type="match status" value="1"/>
</dbReference>
<dbReference type="PANTHER" id="PTHR42923">
    <property type="entry name" value="PROTOPORPHYRINOGEN OXIDASE"/>
    <property type="match status" value="1"/>
</dbReference>
<dbReference type="Gene3D" id="3.30.70.1990">
    <property type="match status" value="1"/>
</dbReference>
<feature type="region of interest" description="Disordered" evidence="1">
    <location>
        <begin position="499"/>
        <end position="520"/>
    </location>
</feature>
<accession>A0A6A5WTX8</accession>